<dbReference type="AlphaFoldDB" id="A0A921ITG4"/>
<sequence length="573" mass="60910">MATDEDLERRLRAIDGRGYPAYKSLKGSYDFGPFALSIDHVQGDPFAAPSQVSICVHAETAAFPPELFDALHRRVALEDLLLRRFAAEVARASYVVRGSGKSGLIATSVPGPEVFVRSACEVTADGAVIVRLEAGFPAHGRTIDARALDRMLFDLIPSCAERALVCDRAALASARAAADLADDRARARAELARRGLVAFVADGSILPRASGISCRPLEGAVPFDSPQSLRATLDLPHRGPTTGMGIPCGVTLVVGGGFHGKSTLLKALQEGVYDHVGGDGREFVITDATAVKVRSEDGRPVAGVDISPFITNLPDGSDTGRFSTLDASGSTSQAAATIEAIDAGTRVLLIDEDTSATNFMVRDELMEAVVAADHEPITPFVERVRSLWEHQGVSCIIVVGSSGAFFPMADTVIQMDRYRAHDVTKRVREVCSERGVVPAASSDGGDVLVGGRGHAARIGAGRGGAGKPLKVRTQGLDGFSVGNGSVDLRRVEQLVDPEQVRALAQLMRVIIERRLTDGTRSAQDVAASLLERVARRGWKEIAPRAEVPCGLALPRVQELCACIDRWRRDAGGI</sequence>
<dbReference type="Pfam" id="PF09818">
    <property type="entry name" value="ABC_ATPase"/>
    <property type="match status" value="1"/>
</dbReference>
<evidence type="ECO:0000313" key="4">
    <source>
        <dbReference type="EMBL" id="HJG37296.1"/>
    </source>
</evidence>
<dbReference type="SUPFAM" id="SSF52540">
    <property type="entry name" value="P-loop containing nucleoside triphosphate hydrolases"/>
    <property type="match status" value="1"/>
</dbReference>
<evidence type="ECO:0000259" key="2">
    <source>
        <dbReference type="Pfam" id="PF20446"/>
    </source>
</evidence>
<evidence type="ECO:0000313" key="5">
    <source>
        <dbReference type="Proteomes" id="UP000753256"/>
    </source>
</evidence>
<dbReference type="InterPro" id="IPR046833">
    <property type="entry name" value="ABC_N"/>
</dbReference>
<dbReference type="InterPro" id="IPR049069">
    <property type="entry name" value="MRB1590-like_C"/>
</dbReference>
<reference evidence="4" key="2">
    <citation type="submission" date="2021-09" db="EMBL/GenBank/DDBJ databases">
        <authorList>
            <person name="Gilroy R."/>
        </authorList>
    </citation>
    <scope>NUCLEOTIDE SEQUENCE</scope>
    <source>
        <strain evidence="4">ChiHjej13B12-9602</strain>
    </source>
</reference>
<dbReference type="RefSeq" id="WP_273189999.1">
    <property type="nucleotide sequence ID" value="NZ_DYUZ01000022.1"/>
</dbReference>
<gene>
    <name evidence="4" type="ORF">K8V70_05485</name>
</gene>
<dbReference type="PANTHER" id="PTHR38149">
    <property type="entry name" value="ATPASE"/>
    <property type="match status" value="1"/>
</dbReference>
<dbReference type="InterPro" id="IPR027417">
    <property type="entry name" value="P-loop_NTPase"/>
</dbReference>
<comment type="caution">
    <text evidence="4">The sequence shown here is derived from an EMBL/GenBank/DDBJ whole genome shotgun (WGS) entry which is preliminary data.</text>
</comment>
<feature type="domain" description="ATPase of the ABC class N-terminal" evidence="2">
    <location>
        <begin position="5"/>
        <end position="165"/>
    </location>
</feature>
<evidence type="ECO:0000259" key="3">
    <source>
        <dbReference type="Pfam" id="PF21117"/>
    </source>
</evidence>
<dbReference type="Proteomes" id="UP000753256">
    <property type="component" value="Unassembled WGS sequence"/>
</dbReference>
<protein>
    <submittedName>
        <fullName evidence="4">ABC-ATPase domain-containing protein</fullName>
    </submittedName>
</protein>
<dbReference type="Pfam" id="PF20446">
    <property type="entry name" value="ABC_N"/>
    <property type="match status" value="1"/>
</dbReference>
<dbReference type="Pfam" id="PF21117">
    <property type="entry name" value="MRB1590_C"/>
    <property type="match status" value="1"/>
</dbReference>
<evidence type="ECO:0000259" key="1">
    <source>
        <dbReference type="Pfam" id="PF09818"/>
    </source>
</evidence>
<feature type="domain" description="ATPase of the ABC class C-terminal" evidence="1">
    <location>
        <begin position="176"/>
        <end position="434"/>
    </location>
</feature>
<dbReference type="EMBL" id="DYUZ01000022">
    <property type="protein sequence ID" value="HJG37296.1"/>
    <property type="molecule type" value="Genomic_DNA"/>
</dbReference>
<organism evidence="4 5">
    <name type="scientific">Enorma phocaeensis</name>
    <dbReference type="NCBI Taxonomy" id="1871019"/>
    <lineage>
        <taxon>Bacteria</taxon>
        <taxon>Bacillati</taxon>
        <taxon>Actinomycetota</taxon>
        <taxon>Coriobacteriia</taxon>
        <taxon>Coriobacteriales</taxon>
        <taxon>Coriobacteriaceae</taxon>
        <taxon>Enorma</taxon>
    </lineage>
</organism>
<dbReference type="InterPro" id="IPR046834">
    <property type="entry name" value="ABC_ATPase_C"/>
</dbReference>
<dbReference type="PANTHER" id="PTHR38149:SF1">
    <property type="entry name" value="ATPASE"/>
    <property type="match status" value="1"/>
</dbReference>
<accession>A0A921ITG4</accession>
<feature type="domain" description="MRB1590-like C-terminal" evidence="3">
    <location>
        <begin position="470"/>
        <end position="568"/>
    </location>
</feature>
<name>A0A921ITG4_9ACTN</name>
<dbReference type="InterPro" id="IPR019195">
    <property type="entry name" value="ABC_ATPase_put"/>
</dbReference>
<reference evidence="4" key="1">
    <citation type="journal article" date="2021" name="PeerJ">
        <title>Extensive microbial diversity within the chicken gut microbiome revealed by metagenomics and culture.</title>
        <authorList>
            <person name="Gilroy R."/>
            <person name="Ravi A."/>
            <person name="Getino M."/>
            <person name="Pursley I."/>
            <person name="Horton D.L."/>
            <person name="Alikhan N.F."/>
            <person name="Baker D."/>
            <person name="Gharbi K."/>
            <person name="Hall N."/>
            <person name="Watson M."/>
            <person name="Adriaenssens E.M."/>
            <person name="Foster-Nyarko E."/>
            <person name="Jarju S."/>
            <person name="Secka A."/>
            <person name="Antonio M."/>
            <person name="Oren A."/>
            <person name="Chaudhuri R.R."/>
            <person name="La Ragione R."/>
            <person name="Hildebrand F."/>
            <person name="Pallen M.J."/>
        </authorList>
    </citation>
    <scope>NUCLEOTIDE SEQUENCE</scope>
    <source>
        <strain evidence="4">ChiHjej13B12-9602</strain>
    </source>
</reference>
<proteinExistence type="predicted"/>